<accession>A0A2W0HCA3</accession>
<proteinExistence type="predicted"/>
<dbReference type="RefSeq" id="WP_110516898.1">
    <property type="nucleotide sequence ID" value="NZ_PDOF01000001.1"/>
</dbReference>
<gene>
    <name evidence="1" type="ORF">CR205_03275</name>
</gene>
<dbReference type="Proteomes" id="UP000248066">
    <property type="component" value="Unassembled WGS sequence"/>
</dbReference>
<sequence length="149" mass="16876">MLWACAGETSTLPDEKPDDFAFSLQYGVMASNELNTFDDTFTKDLIDDGQETTRMLLSEEEMTQIYEEIKAAGVLDVADEMDGTRCSEPHNSYELVLQAEGEQYEKSWNTSCENKATAAWEAFMDFLETDIFQPRPEYQAMPETSGGYD</sequence>
<protein>
    <submittedName>
        <fullName evidence="1">Uncharacterized protein</fullName>
    </submittedName>
</protein>
<comment type="caution">
    <text evidence="1">The sequence shown here is derived from an EMBL/GenBank/DDBJ whole genome shotgun (WGS) entry which is preliminary data.</text>
</comment>
<organism evidence="1 2">
    <name type="scientific">Alteribacter lacisalsi</name>
    <dbReference type="NCBI Taxonomy" id="2045244"/>
    <lineage>
        <taxon>Bacteria</taxon>
        <taxon>Bacillati</taxon>
        <taxon>Bacillota</taxon>
        <taxon>Bacilli</taxon>
        <taxon>Bacillales</taxon>
        <taxon>Bacillaceae</taxon>
        <taxon>Alteribacter</taxon>
    </lineage>
</organism>
<evidence type="ECO:0000313" key="2">
    <source>
        <dbReference type="Proteomes" id="UP000248066"/>
    </source>
</evidence>
<dbReference type="OrthoDB" id="1954789at2"/>
<dbReference type="AlphaFoldDB" id="A0A2W0HCA3"/>
<dbReference type="EMBL" id="PDOF01000001">
    <property type="protein sequence ID" value="PYZ97630.1"/>
    <property type="molecule type" value="Genomic_DNA"/>
</dbReference>
<name>A0A2W0HCA3_9BACI</name>
<reference evidence="1 2" key="1">
    <citation type="submission" date="2017-10" db="EMBL/GenBank/DDBJ databases">
        <title>Bacillus sp. nov., a halophilic bacterium isolated from a Yangshapao Lake.</title>
        <authorList>
            <person name="Wang H."/>
        </authorList>
    </citation>
    <scope>NUCLEOTIDE SEQUENCE [LARGE SCALE GENOMIC DNA]</scope>
    <source>
        <strain evidence="1 2">YSP-3</strain>
    </source>
</reference>
<evidence type="ECO:0000313" key="1">
    <source>
        <dbReference type="EMBL" id="PYZ97630.1"/>
    </source>
</evidence>
<keyword evidence="2" id="KW-1185">Reference proteome</keyword>